<dbReference type="Proteomes" id="UP000188354">
    <property type="component" value="Chromosome LG12"/>
</dbReference>
<sequence length="55" mass="6136">MFVVINALVMPGWISVNLNELPLVKDLLKSSITDISCNGGEKEMHNSAYRTMARK</sequence>
<reference evidence="1 2" key="1">
    <citation type="journal article" date="2017" name="Plant Biotechnol. J.">
        <title>A comprehensive draft genome sequence for lupin (Lupinus angustifolius), an emerging health food: insights into plant-microbe interactions and legume evolution.</title>
        <authorList>
            <person name="Hane J.K."/>
            <person name="Ming Y."/>
            <person name="Kamphuis L.G."/>
            <person name="Nelson M.N."/>
            <person name="Garg G."/>
            <person name="Atkins C.A."/>
            <person name="Bayer P.E."/>
            <person name="Bravo A."/>
            <person name="Bringans S."/>
            <person name="Cannon S."/>
            <person name="Edwards D."/>
            <person name="Foley R."/>
            <person name="Gao L.L."/>
            <person name="Harrison M.J."/>
            <person name="Huang W."/>
            <person name="Hurgobin B."/>
            <person name="Li S."/>
            <person name="Liu C.W."/>
            <person name="McGrath A."/>
            <person name="Morahan G."/>
            <person name="Murray J."/>
            <person name="Weller J."/>
            <person name="Jian J."/>
            <person name="Singh K.B."/>
        </authorList>
    </citation>
    <scope>NUCLEOTIDE SEQUENCE [LARGE SCALE GENOMIC DNA]</scope>
    <source>
        <strain evidence="2">cv. Tanjil</strain>
        <tissue evidence="1">Whole plant</tissue>
    </source>
</reference>
<protein>
    <submittedName>
        <fullName evidence="1">Uncharacterized protein</fullName>
    </submittedName>
</protein>
<evidence type="ECO:0000313" key="2">
    <source>
        <dbReference type="Proteomes" id="UP000188354"/>
    </source>
</evidence>
<evidence type="ECO:0000313" key="1">
    <source>
        <dbReference type="EMBL" id="OIW00381.1"/>
    </source>
</evidence>
<accession>A0A4P1R3F6</accession>
<keyword evidence="2" id="KW-1185">Reference proteome</keyword>
<name>A0A4P1R3F6_LUPAN</name>
<dbReference type="EMBL" id="CM007372">
    <property type="protein sequence ID" value="OIW00381.1"/>
    <property type="molecule type" value="Genomic_DNA"/>
</dbReference>
<gene>
    <name evidence="1" type="ORF">TanjilG_05731</name>
</gene>
<dbReference type="AlphaFoldDB" id="A0A4P1R3F6"/>
<dbReference type="Gramene" id="OIW00381">
    <property type="protein sequence ID" value="OIW00381"/>
    <property type="gene ID" value="TanjilG_05731"/>
</dbReference>
<proteinExistence type="predicted"/>
<organism evidence="1 2">
    <name type="scientific">Lupinus angustifolius</name>
    <name type="common">Narrow-leaved blue lupine</name>
    <dbReference type="NCBI Taxonomy" id="3871"/>
    <lineage>
        <taxon>Eukaryota</taxon>
        <taxon>Viridiplantae</taxon>
        <taxon>Streptophyta</taxon>
        <taxon>Embryophyta</taxon>
        <taxon>Tracheophyta</taxon>
        <taxon>Spermatophyta</taxon>
        <taxon>Magnoliopsida</taxon>
        <taxon>eudicotyledons</taxon>
        <taxon>Gunneridae</taxon>
        <taxon>Pentapetalae</taxon>
        <taxon>rosids</taxon>
        <taxon>fabids</taxon>
        <taxon>Fabales</taxon>
        <taxon>Fabaceae</taxon>
        <taxon>Papilionoideae</taxon>
        <taxon>50 kb inversion clade</taxon>
        <taxon>genistoids sensu lato</taxon>
        <taxon>core genistoids</taxon>
        <taxon>Genisteae</taxon>
        <taxon>Lupinus</taxon>
    </lineage>
</organism>